<dbReference type="WBParaSite" id="HNAJ_0001333001-mRNA-1">
    <property type="protein sequence ID" value="HNAJ_0001333001-mRNA-1"/>
    <property type="gene ID" value="HNAJ_0001333001"/>
</dbReference>
<keyword evidence="2" id="KW-1185">Reference proteome</keyword>
<sequence length="89" mass="9787">MVKNNSPFARIPATFPLGYSLPPLPGTIEPVYTAESLFIHEETESFLVLTAMAPNLQVPLCVPGLTTNSGSRNNERNLNMVEVFAEYCD</sequence>
<protein>
    <submittedName>
        <fullName evidence="3">Peptidase_M16 domain-containing protein</fullName>
    </submittedName>
</protein>
<name>A0A0R3TZN1_RODNA</name>
<reference evidence="1 2" key="2">
    <citation type="submission" date="2018-11" db="EMBL/GenBank/DDBJ databases">
        <authorList>
            <consortium name="Pathogen Informatics"/>
        </authorList>
    </citation>
    <scope>NUCLEOTIDE SEQUENCE [LARGE SCALE GENOMIC DNA]</scope>
</reference>
<proteinExistence type="predicted"/>
<evidence type="ECO:0000313" key="2">
    <source>
        <dbReference type="Proteomes" id="UP000278807"/>
    </source>
</evidence>
<dbReference type="Proteomes" id="UP000278807">
    <property type="component" value="Unassembled WGS sequence"/>
</dbReference>
<gene>
    <name evidence="1" type="ORF">HNAJ_LOCUS13304</name>
</gene>
<evidence type="ECO:0000313" key="1">
    <source>
        <dbReference type="EMBL" id="VDO15512.1"/>
    </source>
</evidence>
<organism evidence="3">
    <name type="scientific">Rodentolepis nana</name>
    <name type="common">Dwarf tapeworm</name>
    <name type="synonym">Hymenolepis nana</name>
    <dbReference type="NCBI Taxonomy" id="102285"/>
    <lineage>
        <taxon>Eukaryota</taxon>
        <taxon>Metazoa</taxon>
        <taxon>Spiralia</taxon>
        <taxon>Lophotrochozoa</taxon>
        <taxon>Platyhelminthes</taxon>
        <taxon>Cestoda</taxon>
        <taxon>Eucestoda</taxon>
        <taxon>Cyclophyllidea</taxon>
        <taxon>Hymenolepididae</taxon>
        <taxon>Rodentolepis</taxon>
    </lineage>
</organism>
<accession>A0A0R3TZN1</accession>
<dbReference type="EMBL" id="UZAE01015248">
    <property type="protein sequence ID" value="VDO15512.1"/>
    <property type="molecule type" value="Genomic_DNA"/>
</dbReference>
<evidence type="ECO:0000313" key="3">
    <source>
        <dbReference type="WBParaSite" id="HNAJ_0001333001-mRNA-1"/>
    </source>
</evidence>
<dbReference type="AlphaFoldDB" id="A0A0R3TZN1"/>
<reference evidence="3" key="1">
    <citation type="submission" date="2017-02" db="UniProtKB">
        <authorList>
            <consortium name="WormBaseParasite"/>
        </authorList>
    </citation>
    <scope>IDENTIFICATION</scope>
</reference>